<dbReference type="OrthoDB" id="2582440at2"/>
<evidence type="ECO:0000259" key="3">
    <source>
        <dbReference type="Pfam" id="PF18962"/>
    </source>
</evidence>
<evidence type="ECO:0000256" key="1">
    <source>
        <dbReference type="ARBA" id="ARBA00022729"/>
    </source>
</evidence>
<feature type="domain" description="Secretion system C-terminal sorting" evidence="3">
    <location>
        <begin position="549"/>
        <end position="614"/>
    </location>
</feature>
<comment type="caution">
    <text evidence="4">The sequence shown here is derived from an EMBL/GenBank/DDBJ whole genome shotgun (WGS) entry which is preliminary data.</text>
</comment>
<dbReference type="InterPro" id="IPR026444">
    <property type="entry name" value="Secre_tail"/>
</dbReference>
<proteinExistence type="predicted"/>
<dbReference type="GO" id="GO:0005975">
    <property type="term" value="P:carbohydrate metabolic process"/>
    <property type="evidence" value="ECO:0007669"/>
    <property type="project" value="UniProtKB-ARBA"/>
</dbReference>
<organism evidence="4 5">
    <name type="scientific">Fluviicola chungangensis</name>
    <dbReference type="NCBI Taxonomy" id="2597671"/>
    <lineage>
        <taxon>Bacteria</taxon>
        <taxon>Pseudomonadati</taxon>
        <taxon>Bacteroidota</taxon>
        <taxon>Flavobacteriia</taxon>
        <taxon>Flavobacteriales</taxon>
        <taxon>Crocinitomicaceae</taxon>
        <taxon>Fluviicola</taxon>
    </lineage>
</organism>
<feature type="signal peptide" evidence="2">
    <location>
        <begin position="1"/>
        <end position="24"/>
    </location>
</feature>
<evidence type="ECO:0000313" key="5">
    <source>
        <dbReference type="Proteomes" id="UP000316008"/>
    </source>
</evidence>
<dbReference type="GO" id="GO:0004553">
    <property type="term" value="F:hydrolase activity, hydrolyzing O-glycosyl compounds"/>
    <property type="evidence" value="ECO:0007669"/>
    <property type="project" value="UniProtKB-ARBA"/>
</dbReference>
<keyword evidence="1 2" id="KW-0732">Signal</keyword>
<evidence type="ECO:0000313" key="4">
    <source>
        <dbReference type="EMBL" id="TSJ40015.1"/>
    </source>
</evidence>
<keyword evidence="5" id="KW-1185">Reference proteome</keyword>
<reference evidence="4 5" key="1">
    <citation type="submission" date="2019-07" db="EMBL/GenBank/DDBJ databases">
        <authorList>
            <person name="Huq M.A."/>
        </authorList>
    </citation>
    <scope>NUCLEOTIDE SEQUENCE [LARGE SCALE GENOMIC DNA]</scope>
    <source>
        <strain evidence="4 5">MAH-3</strain>
    </source>
</reference>
<protein>
    <submittedName>
        <fullName evidence="4">T9SS type A sorting domain-containing protein</fullName>
    </submittedName>
</protein>
<sequence>MNRVMNNLSSLIFLGIISVFSSFGQTGPAGVGSSATNVLWLKADAGTSTSTNNAPVASWTDQSGNGVVLSQSTAIQQPLYVSSLMNGFPAIEFDNNNGTGQNDFFSAPDNPIFDNTNGYSFFTVTRMKGFGNAQSIISKRINVGNQEAFMIFFYSANELTIDIDDDNNRFANNTPSIINTNKIYDVFYDGTLTSTQRTTVYDQEQLLITSAESSATIADKNSPLIVGATHTNDPRAFNGYISEIIMYRTKVNDAQRTIINNHLSAKYDIPLSSNDFYAGDNPANGNYDRNISGIGKDASGGSNPQFDPSTCAGMGIQSVAGLDNMDYILAGHAFPANSEITTDVAGITGINVSRWQRIWYIDVTNTGAANTTTMTFDMSDAGMAGVNLGTVSNYILIYRPGQTGAWTEVATANSITGDQILFANQSLTLDGYYTLATKDFTVSPLPVELVHFDATLADRQVALGWQTASELNSNYFDVLRSGDGQNWSSIGTVPAKGSSQSSIDYSLADATPLTGVSYYRLKEVDLNGSFHLSDIRSINNSPKENRVKIYPNPTSKGWVTIVSDEPISSLFVYDALGKVVFEATINSDDTYLLDAQSFESGMYWINLNGEHYKLIVR</sequence>
<gene>
    <name evidence="4" type="ORF">FO442_17055</name>
</gene>
<dbReference type="Proteomes" id="UP000316008">
    <property type="component" value="Unassembled WGS sequence"/>
</dbReference>
<accession>A0A556MJL3</accession>
<name>A0A556MJL3_9FLAO</name>
<dbReference type="Pfam" id="PF18962">
    <property type="entry name" value="Por_Secre_tail"/>
    <property type="match status" value="1"/>
</dbReference>
<dbReference type="SUPFAM" id="SSF49899">
    <property type="entry name" value="Concanavalin A-like lectins/glucanases"/>
    <property type="match status" value="1"/>
</dbReference>
<dbReference type="InterPro" id="IPR013320">
    <property type="entry name" value="ConA-like_dom_sf"/>
</dbReference>
<dbReference type="EMBL" id="VLPL01000010">
    <property type="protein sequence ID" value="TSJ40015.1"/>
    <property type="molecule type" value="Genomic_DNA"/>
</dbReference>
<evidence type="ECO:0000256" key="2">
    <source>
        <dbReference type="SAM" id="SignalP"/>
    </source>
</evidence>
<feature type="chain" id="PRO_5022029786" evidence="2">
    <location>
        <begin position="25"/>
        <end position="617"/>
    </location>
</feature>
<dbReference type="AlphaFoldDB" id="A0A556MJL3"/>
<dbReference type="NCBIfam" id="TIGR04183">
    <property type="entry name" value="Por_Secre_tail"/>
    <property type="match status" value="1"/>
</dbReference>